<proteinExistence type="predicted"/>
<accession>A0A3B1E6W1</accession>
<protein>
    <submittedName>
        <fullName evidence="2">Uncharacterized protein</fullName>
    </submittedName>
</protein>
<dbReference type="EMBL" id="UOYO01000015">
    <property type="protein sequence ID" value="VAY86633.1"/>
    <property type="molecule type" value="Genomic_DNA"/>
</dbReference>
<organism evidence="2">
    <name type="scientific">hydrothermal vent metagenome</name>
    <dbReference type="NCBI Taxonomy" id="652676"/>
    <lineage>
        <taxon>unclassified sequences</taxon>
        <taxon>metagenomes</taxon>
        <taxon>ecological metagenomes</taxon>
    </lineage>
</organism>
<sequence>MKKQDFLDDIKLNCSEILYLSSKHILDKLYKDDESINCDFFVNYKNYHIYLNDYAGIIYGRYASSVDRLYIEMCNHLDIEIDNKYTLEHVIAKLEKQTPELLLGLTNEDIQKQTIIYFDEKLVSICHSTYYKNNIDEFKQRVQRLEENILLVKSALKY</sequence>
<evidence type="ECO:0000313" key="2">
    <source>
        <dbReference type="EMBL" id="VAY86633.1"/>
    </source>
</evidence>
<evidence type="ECO:0000256" key="1">
    <source>
        <dbReference type="SAM" id="Coils"/>
    </source>
</evidence>
<reference evidence="2" key="1">
    <citation type="submission" date="2018-10" db="EMBL/GenBank/DDBJ databases">
        <authorList>
            <person name="Aoki K."/>
        </authorList>
    </citation>
    <scope>NUCLEOTIDE SEQUENCE</scope>
</reference>
<feature type="coiled-coil region" evidence="1">
    <location>
        <begin position="128"/>
        <end position="155"/>
    </location>
</feature>
<dbReference type="AlphaFoldDB" id="A0A3B1E6W1"/>
<keyword evidence="1" id="KW-0175">Coiled coil</keyword>
<gene>
    <name evidence="2" type="ORF">MNB_ARC-1_24</name>
</gene>
<name>A0A3B1E6W1_9ZZZZ</name>